<reference evidence="2 3" key="1">
    <citation type="submission" date="2024-02" db="EMBL/GenBank/DDBJ databases">
        <title>High-quality chromosome-scale genome assembly of Pensacola bahiagrass (Paspalum notatum Flugge var. saurae).</title>
        <authorList>
            <person name="Vega J.M."/>
            <person name="Podio M."/>
            <person name="Orjuela J."/>
            <person name="Siena L.A."/>
            <person name="Pessino S.C."/>
            <person name="Combes M.C."/>
            <person name="Mariac C."/>
            <person name="Albertini E."/>
            <person name="Pupilli F."/>
            <person name="Ortiz J.P.A."/>
            <person name="Leblanc O."/>
        </authorList>
    </citation>
    <scope>NUCLEOTIDE SEQUENCE [LARGE SCALE GENOMIC DNA]</scope>
    <source>
        <strain evidence="2">R1</strain>
        <tissue evidence="2">Leaf</tissue>
    </source>
</reference>
<keyword evidence="3" id="KW-1185">Reference proteome</keyword>
<proteinExistence type="predicted"/>
<dbReference type="Proteomes" id="UP001341281">
    <property type="component" value="Chromosome 10"/>
</dbReference>
<dbReference type="EMBL" id="CP144754">
    <property type="protein sequence ID" value="WVZ97026.1"/>
    <property type="molecule type" value="Genomic_DNA"/>
</dbReference>
<name>A0AAQ3XEN0_PASNO</name>
<feature type="region of interest" description="Disordered" evidence="1">
    <location>
        <begin position="77"/>
        <end position="141"/>
    </location>
</feature>
<organism evidence="2 3">
    <name type="scientific">Paspalum notatum var. saurae</name>
    <dbReference type="NCBI Taxonomy" id="547442"/>
    <lineage>
        <taxon>Eukaryota</taxon>
        <taxon>Viridiplantae</taxon>
        <taxon>Streptophyta</taxon>
        <taxon>Embryophyta</taxon>
        <taxon>Tracheophyta</taxon>
        <taxon>Spermatophyta</taxon>
        <taxon>Magnoliopsida</taxon>
        <taxon>Liliopsida</taxon>
        <taxon>Poales</taxon>
        <taxon>Poaceae</taxon>
        <taxon>PACMAD clade</taxon>
        <taxon>Panicoideae</taxon>
        <taxon>Andropogonodae</taxon>
        <taxon>Paspaleae</taxon>
        <taxon>Paspalinae</taxon>
        <taxon>Paspalum</taxon>
    </lineage>
</organism>
<feature type="compositionally biased region" description="Basic and acidic residues" evidence="1">
    <location>
        <begin position="189"/>
        <end position="212"/>
    </location>
</feature>
<feature type="compositionally biased region" description="Basic residues" evidence="1">
    <location>
        <begin position="105"/>
        <end position="117"/>
    </location>
</feature>
<dbReference type="AlphaFoldDB" id="A0AAQ3XEN0"/>
<evidence type="ECO:0000313" key="3">
    <source>
        <dbReference type="Proteomes" id="UP001341281"/>
    </source>
</evidence>
<accession>A0AAQ3XEN0</accession>
<evidence type="ECO:0000313" key="2">
    <source>
        <dbReference type="EMBL" id="WVZ97026.1"/>
    </source>
</evidence>
<evidence type="ECO:0000256" key="1">
    <source>
        <dbReference type="SAM" id="MobiDB-lite"/>
    </source>
</evidence>
<sequence>MEIRVPGTSTVQLGLLQCPASLPALHFDMFVLLCCWEMWKRRNRLVFYGAVMSMREITNKLRNEAALWSHRLKLDDRAGNDSRSASKNVGKANVKTRIHGAEKLGKKKNQTKKKAGSNRKPSGERTTKDEAECRVAPGRRSGTWRPEVVGLGIVRRRISTAARSDAIRPIDKKVEYQIQKLTNAADVASAREKAGNAKDKGKGEHSGEEDLLKYMPNPDMMDTKSAPHGQDNDASSEIYAYYHG</sequence>
<gene>
    <name evidence="2" type="ORF">U9M48_042593</name>
</gene>
<protein>
    <submittedName>
        <fullName evidence="2">Uncharacterized protein</fullName>
    </submittedName>
</protein>
<feature type="region of interest" description="Disordered" evidence="1">
    <location>
        <begin position="187"/>
        <end position="244"/>
    </location>
</feature>
<feature type="compositionally biased region" description="Basic and acidic residues" evidence="1">
    <location>
        <begin position="121"/>
        <end position="133"/>
    </location>
</feature>